<evidence type="ECO:0000256" key="1">
    <source>
        <dbReference type="ARBA" id="ARBA00004496"/>
    </source>
</evidence>
<keyword evidence="4 8" id="KW-0819">tRNA processing</keyword>
<dbReference type="SUPFAM" id="SSF52402">
    <property type="entry name" value="Adenine nucleotide alpha hydrolases-like"/>
    <property type="match status" value="1"/>
</dbReference>
<dbReference type="EC" id="6.3.4.19" evidence="8"/>
<keyword evidence="2 8" id="KW-0963">Cytoplasm</keyword>
<dbReference type="Proteomes" id="UP000384372">
    <property type="component" value="Unassembled WGS sequence"/>
</dbReference>
<dbReference type="InterPro" id="IPR014729">
    <property type="entry name" value="Rossmann-like_a/b/a_fold"/>
</dbReference>
<evidence type="ECO:0000256" key="2">
    <source>
        <dbReference type="ARBA" id="ARBA00022490"/>
    </source>
</evidence>
<comment type="domain">
    <text evidence="8">The N-terminal region contains the highly conserved SGGXDS motif, predicted to be a P-loop motif involved in ATP binding.</text>
</comment>
<gene>
    <name evidence="8 10" type="primary">tilS</name>
    <name evidence="10" type="ORF">F7D20_12665</name>
</gene>
<dbReference type="InterPro" id="IPR011063">
    <property type="entry name" value="TilS/TtcA_N"/>
</dbReference>
<dbReference type="SMART" id="SM00977">
    <property type="entry name" value="TilS_C"/>
    <property type="match status" value="1"/>
</dbReference>
<dbReference type="Pfam" id="PF01171">
    <property type="entry name" value="ATP_bind_3"/>
    <property type="match status" value="1"/>
</dbReference>
<dbReference type="PANTHER" id="PTHR43033:SF1">
    <property type="entry name" value="TRNA(ILE)-LYSIDINE SYNTHASE-RELATED"/>
    <property type="match status" value="1"/>
</dbReference>
<dbReference type="InterPro" id="IPR012795">
    <property type="entry name" value="tRNA_Ile_lys_synt_N"/>
</dbReference>
<evidence type="ECO:0000256" key="4">
    <source>
        <dbReference type="ARBA" id="ARBA00022694"/>
    </source>
</evidence>
<dbReference type="EMBL" id="VZAD01000097">
    <property type="protein sequence ID" value="MQP12789.1"/>
    <property type="molecule type" value="Genomic_DNA"/>
</dbReference>
<dbReference type="GO" id="GO:0032267">
    <property type="term" value="F:tRNA(Ile)-lysidine synthase activity"/>
    <property type="evidence" value="ECO:0007669"/>
    <property type="project" value="UniProtKB-EC"/>
</dbReference>
<dbReference type="HAMAP" id="MF_01161">
    <property type="entry name" value="tRNA_Ile_lys_synt"/>
    <property type="match status" value="1"/>
</dbReference>
<protein>
    <recommendedName>
        <fullName evidence="8">tRNA(Ile)-lysidine synthase</fullName>
        <ecNumber evidence="8">6.3.4.19</ecNumber>
    </recommendedName>
    <alternativeName>
        <fullName evidence="8">tRNA(Ile)-2-lysyl-cytidine synthase</fullName>
    </alternativeName>
    <alternativeName>
        <fullName evidence="8">tRNA(Ile)-lysidine synthetase</fullName>
    </alternativeName>
</protein>
<accession>A0A6A7WE80</accession>
<evidence type="ECO:0000313" key="11">
    <source>
        <dbReference type="Proteomes" id="UP000384372"/>
    </source>
</evidence>
<evidence type="ECO:0000256" key="3">
    <source>
        <dbReference type="ARBA" id="ARBA00022598"/>
    </source>
</evidence>
<comment type="caution">
    <text evidence="10">The sequence shown here is derived from an EMBL/GenBank/DDBJ whole genome shotgun (WGS) entry which is preliminary data.</text>
</comment>
<dbReference type="AlphaFoldDB" id="A0A6A7WE80"/>
<dbReference type="PANTHER" id="PTHR43033">
    <property type="entry name" value="TRNA(ILE)-LYSIDINE SYNTHASE-RELATED"/>
    <property type="match status" value="1"/>
</dbReference>
<comment type="similarity">
    <text evidence="8">Belongs to the tRNA(Ile)-lysidine synthase family.</text>
</comment>
<feature type="binding site" evidence="8">
    <location>
        <begin position="31"/>
        <end position="36"/>
    </location>
    <ligand>
        <name>ATP</name>
        <dbReference type="ChEBI" id="CHEBI:30616"/>
    </ligand>
</feature>
<proteinExistence type="inferred from homology"/>
<keyword evidence="11" id="KW-1185">Reference proteome</keyword>
<keyword evidence="3 8" id="KW-0436">Ligase</keyword>
<dbReference type="NCBIfam" id="TIGR02433">
    <property type="entry name" value="lysidine_TilS_C"/>
    <property type="match status" value="1"/>
</dbReference>
<sequence length="448" mass="50584">MNISRFEQTVEQFIARHQLLDKDKPCLVALSGGADSVSLLLALLHLGYKTEACHCNFHLRGSESVRDEQFCVSLCERLSVPLHRIHFYTEQYASLHKVSIEMAARELRYRYFEQLIQDLEAQGVCVAHHRDDSVETFLINLIRGTGINGLTGIAPRNGHVLRPLLDVSREDILKYLSLQQQEYVTDSTNLVPDVVRNKIRLQVLPLLRTINPSVSDSIATTATHLAEANKMLIAALSDSRLTQTDSKGITAISKEELLSKASPEFVLHALLSPYHFQGTSIREILNSIDAVGKKWQSSTHQVVIDRNAILVKALEKGKQSCTLKIPETGKYSCAEEQYIKVESHARTPDFRPSRKPMVATLDADKVEFPLTLRRTIPGDRFRPFGMKGSKLVSDFLTDIKCNAFEKEEQLVVEDASQRIVWLIGRRTADDFRIDDSTNQILQIEYIST</sequence>
<comment type="function">
    <text evidence="8">Ligates lysine onto the cytidine present at position 34 of the AUA codon-specific tRNA(Ile) that contains the anticodon CAU, in an ATP-dependent manner. Cytidine is converted to lysidine, thus changing the amino acid specificity of the tRNA from methionine to isoleucine.</text>
</comment>
<dbReference type="SUPFAM" id="SSF56037">
    <property type="entry name" value="PheT/TilS domain"/>
    <property type="match status" value="1"/>
</dbReference>
<keyword evidence="5 8" id="KW-0547">Nucleotide-binding</keyword>
<evidence type="ECO:0000259" key="9">
    <source>
        <dbReference type="SMART" id="SM00977"/>
    </source>
</evidence>
<dbReference type="InterPro" id="IPR012094">
    <property type="entry name" value="tRNA_Ile_lys_synt"/>
</dbReference>
<reference evidence="10 11" key="1">
    <citation type="submission" date="2019-09" db="EMBL/GenBank/DDBJ databases">
        <title>Distinct polysaccharide growth profiles of human intestinal Prevotella copri isolates.</title>
        <authorList>
            <person name="Fehlner-Peach H."/>
            <person name="Magnabosco C."/>
            <person name="Raghavan V."/>
            <person name="Scher J.U."/>
            <person name="Tett A."/>
            <person name="Cox L.M."/>
            <person name="Gottsegen C."/>
            <person name="Watters A."/>
            <person name="Wiltshire- Gordon J.D."/>
            <person name="Segata N."/>
            <person name="Bonneau R."/>
            <person name="Littman D.R."/>
        </authorList>
    </citation>
    <scope>NUCLEOTIDE SEQUENCE [LARGE SCALE GENOMIC DNA]</scope>
    <source>
        <strain evidence="11">iAQ1173</strain>
    </source>
</reference>
<dbReference type="OrthoDB" id="9807403at2"/>
<dbReference type="RefSeq" id="WP_158464349.1">
    <property type="nucleotide sequence ID" value="NZ_VZAD01000097.1"/>
</dbReference>
<comment type="catalytic activity">
    <reaction evidence="7 8">
        <text>cytidine(34) in tRNA(Ile2) + L-lysine + ATP = lysidine(34) in tRNA(Ile2) + AMP + diphosphate + H(+)</text>
        <dbReference type="Rhea" id="RHEA:43744"/>
        <dbReference type="Rhea" id="RHEA-COMP:10625"/>
        <dbReference type="Rhea" id="RHEA-COMP:10670"/>
        <dbReference type="ChEBI" id="CHEBI:15378"/>
        <dbReference type="ChEBI" id="CHEBI:30616"/>
        <dbReference type="ChEBI" id="CHEBI:32551"/>
        <dbReference type="ChEBI" id="CHEBI:33019"/>
        <dbReference type="ChEBI" id="CHEBI:82748"/>
        <dbReference type="ChEBI" id="CHEBI:83665"/>
        <dbReference type="ChEBI" id="CHEBI:456215"/>
        <dbReference type="EC" id="6.3.4.19"/>
    </reaction>
</comment>
<dbReference type="GO" id="GO:0005737">
    <property type="term" value="C:cytoplasm"/>
    <property type="evidence" value="ECO:0007669"/>
    <property type="project" value="UniProtKB-SubCell"/>
</dbReference>
<dbReference type="Gene3D" id="3.40.50.620">
    <property type="entry name" value="HUPs"/>
    <property type="match status" value="1"/>
</dbReference>
<name>A0A6A7WE80_9BACT</name>
<organism evidence="10 11">
    <name type="scientific">Segatella copri</name>
    <dbReference type="NCBI Taxonomy" id="165179"/>
    <lineage>
        <taxon>Bacteria</taxon>
        <taxon>Pseudomonadati</taxon>
        <taxon>Bacteroidota</taxon>
        <taxon>Bacteroidia</taxon>
        <taxon>Bacteroidales</taxon>
        <taxon>Prevotellaceae</taxon>
        <taxon>Segatella</taxon>
    </lineage>
</organism>
<evidence type="ECO:0000313" key="10">
    <source>
        <dbReference type="EMBL" id="MQP12789.1"/>
    </source>
</evidence>
<evidence type="ECO:0000256" key="6">
    <source>
        <dbReference type="ARBA" id="ARBA00022840"/>
    </source>
</evidence>
<dbReference type="GO" id="GO:0006400">
    <property type="term" value="P:tRNA modification"/>
    <property type="evidence" value="ECO:0007669"/>
    <property type="project" value="UniProtKB-UniRule"/>
</dbReference>
<evidence type="ECO:0000256" key="7">
    <source>
        <dbReference type="ARBA" id="ARBA00048539"/>
    </source>
</evidence>
<dbReference type="GO" id="GO:0005524">
    <property type="term" value="F:ATP binding"/>
    <property type="evidence" value="ECO:0007669"/>
    <property type="project" value="UniProtKB-UniRule"/>
</dbReference>
<keyword evidence="6 8" id="KW-0067">ATP-binding</keyword>
<evidence type="ECO:0000256" key="5">
    <source>
        <dbReference type="ARBA" id="ARBA00022741"/>
    </source>
</evidence>
<dbReference type="CDD" id="cd01992">
    <property type="entry name" value="TilS_N"/>
    <property type="match status" value="1"/>
</dbReference>
<dbReference type="InterPro" id="IPR012796">
    <property type="entry name" value="Lysidine-tRNA-synth_C"/>
</dbReference>
<feature type="domain" description="Lysidine-tRNA(Ile) synthetase C-terminal" evidence="9">
    <location>
        <begin position="370"/>
        <end position="443"/>
    </location>
</feature>
<comment type="subcellular location">
    <subcellularLocation>
        <location evidence="1 8">Cytoplasm</location>
    </subcellularLocation>
</comment>
<dbReference type="NCBIfam" id="TIGR02432">
    <property type="entry name" value="lysidine_TilS_N"/>
    <property type="match status" value="1"/>
</dbReference>
<evidence type="ECO:0000256" key="8">
    <source>
        <dbReference type="HAMAP-Rule" id="MF_01161"/>
    </source>
</evidence>